<feature type="region of interest" description="Disordered" evidence="2">
    <location>
        <begin position="33"/>
        <end position="56"/>
    </location>
</feature>
<comment type="caution">
    <text evidence="1">Lacks conserved residue(s) required for the propagation of feature annotation.</text>
</comment>
<dbReference type="PANTHER" id="PTHR33823">
    <property type="entry name" value="RNA POLYMERASE-BINDING TRANSCRIPTION FACTOR DKSA-RELATED"/>
    <property type="match status" value="1"/>
</dbReference>
<organism evidence="3 4">
    <name type="scientific">Candidatus Yonathbacteria bacterium CG_4_9_14_0_8_um_filter_46_47</name>
    <dbReference type="NCBI Taxonomy" id="1975106"/>
    <lineage>
        <taxon>Bacteria</taxon>
        <taxon>Candidatus Yonathiibacteriota</taxon>
    </lineage>
</organism>
<comment type="caution">
    <text evidence="3">The sequence shown here is derived from an EMBL/GenBank/DDBJ whole genome shotgun (WGS) entry which is preliminary data.</text>
</comment>
<gene>
    <name evidence="3" type="ORF">CO088_04275</name>
</gene>
<dbReference type="Proteomes" id="UP000229236">
    <property type="component" value="Unassembled WGS sequence"/>
</dbReference>
<name>A0A2M8D5Q2_9BACT</name>
<dbReference type="EMBL" id="PFTM01000069">
    <property type="protein sequence ID" value="PJB81909.1"/>
    <property type="molecule type" value="Genomic_DNA"/>
</dbReference>
<sequence length="127" mass="14227">MEEKEVKNASDVDLLRKNMEKEIGEIEKTLAGVGRVNPNNPEDWEPTPNDLNVSGADMNESADVMEEYEERYAVEVELENRLNNIKTALKKMDEGKFGLCEVCNGQIEADRLAANPSSATCKKHLND</sequence>
<dbReference type="Gene3D" id="1.20.120.910">
    <property type="entry name" value="DksA, coiled-coil domain"/>
    <property type="match status" value="1"/>
</dbReference>
<evidence type="ECO:0000256" key="1">
    <source>
        <dbReference type="PROSITE-ProRule" id="PRU00510"/>
    </source>
</evidence>
<accession>A0A2M8D5Q2</accession>
<evidence type="ECO:0000256" key="2">
    <source>
        <dbReference type="SAM" id="MobiDB-lite"/>
    </source>
</evidence>
<dbReference type="PANTHER" id="PTHR33823:SF4">
    <property type="entry name" value="GENERAL STRESS PROTEIN 16O"/>
    <property type="match status" value="1"/>
</dbReference>
<dbReference type="PROSITE" id="PS51128">
    <property type="entry name" value="ZF_DKSA_2"/>
    <property type="match status" value="1"/>
</dbReference>
<evidence type="ECO:0000313" key="3">
    <source>
        <dbReference type="EMBL" id="PJB81909.1"/>
    </source>
</evidence>
<protein>
    <submittedName>
        <fullName evidence="3">Uncharacterized protein</fullName>
    </submittedName>
</protein>
<dbReference type="AlphaFoldDB" id="A0A2M8D5Q2"/>
<evidence type="ECO:0000313" key="4">
    <source>
        <dbReference type="Proteomes" id="UP000229236"/>
    </source>
</evidence>
<proteinExistence type="predicted"/>
<reference evidence="4" key="1">
    <citation type="submission" date="2017-09" db="EMBL/GenBank/DDBJ databases">
        <title>Depth-based differentiation of microbial function through sediment-hosted aquifers and enrichment of novel symbionts in the deep terrestrial subsurface.</title>
        <authorList>
            <person name="Probst A.J."/>
            <person name="Ladd B."/>
            <person name="Jarett J.K."/>
            <person name="Geller-Mcgrath D.E."/>
            <person name="Sieber C.M.K."/>
            <person name="Emerson J.B."/>
            <person name="Anantharaman K."/>
            <person name="Thomas B.C."/>
            <person name="Malmstrom R."/>
            <person name="Stieglmeier M."/>
            <person name="Klingl A."/>
            <person name="Woyke T."/>
            <person name="Ryan C.M."/>
            <person name="Banfield J.F."/>
        </authorList>
    </citation>
    <scope>NUCLEOTIDE SEQUENCE [LARGE SCALE GENOMIC DNA]</scope>
</reference>